<evidence type="ECO:0000259" key="1">
    <source>
        <dbReference type="Pfam" id="PF06985"/>
    </source>
</evidence>
<proteinExistence type="predicted"/>
<name>A0ABR0F3C9_ZASCE</name>
<dbReference type="PANTHER" id="PTHR24148:SF82">
    <property type="entry name" value="HETEROKARYON INCOMPATIBILITY DOMAIN-CONTAINING PROTEIN"/>
    <property type="match status" value="1"/>
</dbReference>
<evidence type="ECO:0000313" key="2">
    <source>
        <dbReference type="EMBL" id="KAK4508207.1"/>
    </source>
</evidence>
<evidence type="ECO:0000313" key="3">
    <source>
        <dbReference type="Proteomes" id="UP001305779"/>
    </source>
</evidence>
<organism evidence="2 3">
    <name type="scientific">Zasmidium cellare</name>
    <name type="common">Wine cellar mold</name>
    <name type="synonym">Racodium cellare</name>
    <dbReference type="NCBI Taxonomy" id="395010"/>
    <lineage>
        <taxon>Eukaryota</taxon>
        <taxon>Fungi</taxon>
        <taxon>Dikarya</taxon>
        <taxon>Ascomycota</taxon>
        <taxon>Pezizomycotina</taxon>
        <taxon>Dothideomycetes</taxon>
        <taxon>Dothideomycetidae</taxon>
        <taxon>Mycosphaerellales</taxon>
        <taxon>Mycosphaerellaceae</taxon>
        <taxon>Zasmidium</taxon>
    </lineage>
</organism>
<gene>
    <name evidence="2" type="ORF">PRZ48_001945</name>
</gene>
<keyword evidence="3" id="KW-1185">Reference proteome</keyword>
<sequence>MEAVPSNPEASSLYQSLSTGDRLETRLLTVMPGSTEDPIECALHTVSLDNAPEYNSVSYVWGNGNERSLTHVFNPETCSSYEISIPITAAQSIRRLRLADKPHCLWIDAVCIDQADLSERSHQVANMRRVYAKARANMVQLGHADFGTATLAVRSIHAVGKEIQDESSALGGLRSALYRNRVPVHIEDPLRATIDVDALAALLSSRSVASLYLDDLQTVDLSIADT</sequence>
<dbReference type="InterPro" id="IPR010730">
    <property type="entry name" value="HET"/>
</dbReference>
<reference evidence="2 3" key="1">
    <citation type="journal article" date="2023" name="G3 (Bethesda)">
        <title>A chromosome-level genome assembly of Zasmidium syzygii isolated from banana leaves.</title>
        <authorList>
            <person name="van Westerhoven A.C."/>
            <person name="Mehrabi R."/>
            <person name="Talebi R."/>
            <person name="Steentjes M.B.F."/>
            <person name="Corcolon B."/>
            <person name="Chong P.A."/>
            <person name="Kema G.H.J."/>
            <person name="Seidl M.F."/>
        </authorList>
    </citation>
    <scope>NUCLEOTIDE SEQUENCE [LARGE SCALE GENOMIC DNA]</scope>
    <source>
        <strain evidence="2 3">P124</strain>
    </source>
</reference>
<feature type="domain" description="Heterokaryon incompatibility" evidence="1">
    <location>
        <begin position="54"/>
        <end position="166"/>
    </location>
</feature>
<dbReference type="Proteomes" id="UP001305779">
    <property type="component" value="Unassembled WGS sequence"/>
</dbReference>
<comment type="caution">
    <text evidence="2">The sequence shown here is derived from an EMBL/GenBank/DDBJ whole genome shotgun (WGS) entry which is preliminary data.</text>
</comment>
<dbReference type="InterPro" id="IPR052895">
    <property type="entry name" value="HetReg/Transcr_Mod"/>
</dbReference>
<dbReference type="EMBL" id="JAXOVC010000001">
    <property type="protein sequence ID" value="KAK4508207.1"/>
    <property type="molecule type" value="Genomic_DNA"/>
</dbReference>
<protein>
    <recommendedName>
        <fullName evidence="1">Heterokaryon incompatibility domain-containing protein</fullName>
    </recommendedName>
</protein>
<accession>A0ABR0F3C9</accession>
<dbReference type="PANTHER" id="PTHR24148">
    <property type="entry name" value="ANKYRIN REPEAT DOMAIN-CONTAINING PROTEIN 39 HOMOLOG-RELATED"/>
    <property type="match status" value="1"/>
</dbReference>
<dbReference type="Pfam" id="PF06985">
    <property type="entry name" value="HET"/>
    <property type="match status" value="1"/>
</dbReference>